<evidence type="ECO:0000256" key="5">
    <source>
        <dbReference type="SAM" id="SignalP"/>
    </source>
</evidence>
<keyword evidence="2" id="KW-0325">Glycoprotein</keyword>
<dbReference type="GO" id="GO:0004672">
    <property type="term" value="F:protein kinase activity"/>
    <property type="evidence" value="ECO:0007669"/>
    <property type="project" value="InterPro"/>
</dbReference>
<dbReference type="InterPro" id="IPR000719">
    <property type="entry name" value="Prot_kinase_dom"/>
</dbReference>
<dbReference type="Pfam" id="PF07714">
    <property type="entry name" value="PK_Tyr_Ser-Thr"/>
    <property type="match status" value="1"/>
</dbReference>
<sequence>MGFLCLSLTICFSYGADTISANNSVSGDETIISKGEMFELGFFKAGNSSKYYIGMWYKKHSSNPPTIVWVANRETPVSDRFSSEFKLLDGNLVILNELKLPIWSTNVTVSSNSAIAVILDDGNLVLRDGLNSVEPVWQSLDHPTHTWLPGAKFSYNKKTNKSQLLTSWKSIDDPALQQQRWMETTKQWGVFWTQPGTRCEVYALCGAFGIYRQTRLSYCDCLAGFEHRSESEWNQGDFSGGCVRKTNLNMQKTDFLMIKVTNMPLNSSLVVKNAKECRIACLNSFSCNAYVFVGNNCSVWDGEILNLLEDNANGKTMYVKVSSKDLPIHKKKKSSKVTMVLGTASGVGMLLILSLVTLALCMKKKLAGKTTMDGSLVAFTYKDLQIATQNFSHRLGVGGFGSVFKGVLHGDSSIVAVKKLESFSQGDKQFRSEVSTIGTIQHVNITSSWVLCTRRNVEQYEDSSLAFVPSLAADVVLAGGDILSLLDSRLNKEACVEQVTRIFKVAYWCIQDEVDSRPSMSQVEKILEGNLEVKMPPIPQFTKLYDYSSKHLVFIESSSTVSSQVHENSS</sequence>
<dbReference type="CDD" id="cd01098">
    <property type="entry name" value="PAN_AP_plant"/>
    <property type="match status" value="1"/>
</dbReference>
<dbReference type="SMART" id="SM00473">
    <property type="entry name" value="PAN_AP"/>
    <property type="match status" value="1"/>
</dbReference>
<feature type="domain" description="Apple" evidence="8">
    <location>
        <begin position="242"/>
        <end position="323"/>
    </location>
</feature>
<evidence type="ECO:0008006" key="11">
    <source>
        <dbReference type="Google" id="ProtNLM"/>
    </source>
</evidence>
<dbReference type="Gene3D" id="2.90.10.10">
    <property type="entry name" value="Bulb-type lectin domain"/>
    <property type="match status" value="1"/>
</dbReference>
<comment type="caution">
    <text evidence="9">The sequence shown here is derived from an EMBL/GenBank/DDBJ whole genome shotgun (WGS) entry which is preliminary data.</text>
</comment>
<accession>A0A5N6Q585</accession>
<keyword evidence="10" id="KW-1185">Reference proteome</keyword>
<feature type="domain" description="Bulb-type lectin" evidence="7">
    <location>
        <begin position="16"/>
        <end position="139"/>
    </location>
</feature>
<dbReference type="CDD" id="cd00028">
    <property type="entry name" value="B_lectin"/>
    <property type="match status" value="1"/>
</dbReference>
<evidence type="ECO:0000259" key="8">
    <source>
        <dbReference type="PROSITE" id="PS50948"/>
    </source>
</evidence>
<keyword evidence="1 5" id="KW-0732">Signal</keyword>
<evidence type="ECO:0000313" key="9">
    <source>
        <dbReference type="EMBL" id="KAD7478998.1"/>
    </source>
</evidence>
<dbReference type="PROSITE" id="PS00107">
    <property type="entry name" value="PROTEIN_KINASE_ATP"/>
    <property type="match status" value="1"/>
</dbReference>
<dbReference type="Pfam" id="PF08276">
    <property type="entry name" value="PAN_2"/>
    <property type="match status" value="1"/>
</dbReference>
<dbReference type="InterPro" id="IPR036426">
    <property type="entry name" value="Bulb-type_lectin_dom_sf"/>
</dbReference>
<proteinExistence type="predicted"/>
<dbReference type="PANTHER" id="PTHR32444:SF247">
    <property type="entry name" value="OS01G0958200 PROTEIN"/>
    <property type="match status" value="1"/>
</dbReference>
<evidence type="ECO:0000259" key="7">
    <source>
        <dbReference type="PROSITE" id="PS50927"/>
    </source>
</evidence>
<feature type="binding site" evidence="3">
    <location>
        <position position="419"/>
    </location>
    <ligand>
        <name>ATP</name>
        <dbReference type="ChEBI" id="CHEBI:30616"/>
    </ligand>
</feature>
<evidence type="ECO:0000256" key="4">
    <source>
        <dbReference type="SAM" id="Phobius"/>
    </source>
</evidence>
<dbReference type="InterPro" id="IPR001480">
    <property type="entry name" value="Bulb-type_lectin_dom"/>
</dbReference>
<dbReference type="GO" id="GO:0005524">
    <property type="term" value="F:ATP binding"/>
    <property type="evidence" value="ECO:0007669"/>
    <property type="project" value="UniProtKB-UniRule"/>
</dbReference>
<evidence type="ECO:0000313" key="10">
    <source>
        <dbReference type="Proteomes" id="UP000326396"/>
    </source>
</evidence>
<feature type="domain" description="Protein kinase" evidence="6">
    <location>
        <begin position="389"/>
        <end position="570"/>
    </location>
</feature>
<dbReference type="Gene3D" id="3.30.200.20">
    <property type="entry name" value="Phosphorylase Kinase, domain 1"/>
    <property type="match status" value="1"/>
</dbReference>
<dbReference type="InterPro" id="IPR017441">
    <property type="entry name" value="Protein_kinase_ATP_BS"/>
</dbReference>
<dbReference type="PANTHER" id="PTHR32444">
    <property type="entry name" value="BULB-TYPE LECTIN DOMAIN-CONTAINING PROTEIN"/>
    <property type="match status" value="1"/>
</dbReference>
<evidence type="ECO:0000256" key="2">
    <source>
        <dbReference type="ARBA" id="ARBA00023180"/>
    </source>
</evidence>
<evidence type="ECO:0000256" key="1">
    <source>
        <dbReference type="ARBA" id="ARBA00022729"/>
    </source>
</evidence>
<organism evidence="9 10">
    <name type="scientific">Mikania micrantha</name>
    <name type="common">bitter vine</name>
    <dbReference type="NCBI Taxonomy" id="192012"/>
    <lineage>
        <taxon>Eukaryota</taxon>
        <taxon>Viridiplantae</taxon>
        <taxon>Streptophyta</taxon>
        <taxon>Embryophyta</taxon>
        <taxon>Tracheophyta</taxon>
        <taxon>Spermatophyta</taxon>
        <taxon>Magnoliopsida</taxon>
        <taxon>eudicotyledons</taxon>
        <taxon>Gunneridae</taxon>
        <taxon>Pentapetalae</taxon>
        <taxon>asterids</taxon>
        <taxon>campanulids</taxon>
        <taxon>Asterales</taxon>
        <taxon>Asteraceae</taxon>
        <taxon>Asteroideae</taxon>
        <taxon>Heliantheae alliance</taxon>
        <taxon>Eupatorieae</taxon>
        <taxon>Mikania</taxon>
    </lineage>
</organism>
<protein>
    <recommendedName>
        <fullName evidence="11">Bulb-type lectin domain-containing protein</fullName>
    </recommendedName>
</protein>
<evidence type="ECO:0000256" key="3">
    <source>
        <dbReference type="PROSITE-ProRule" id="PRU10141"/>
    </source>
</evidence>
<dbReference type="InterPro" id="IPR011009">
    <property type="entry name" value="Kinase-like_dom_sf"/>
</dbReference>
<keyword evidence="3" id="KW-0547">Nucleotide-binding</keyword>
<feature type="signal peptide" evidence="5">
    <location>
        <begin position="1"/>
        <end position="15"/>
    </location>
</feature>
<keyword evidence="4" id="KW-1133">Transmembrane helix</keyword>
<keyword evidence="4" id="KW-0812">Transmembrane</keyword>
<name>A0A5N6Q585_9ASTR</name>
<dbReference type="GO" id="GO:0048544">
    <property type="term" value="P:recognition of pollen"/>
    <property type="evidence" value="ECO:0007669"/>
    <property type="project" value="InterPro"/>
</dbReference>
<dbReference type="InterPro" id="IPR003609">
    <property type="entry name" value="Pan_app"/>
</dbReference>
<dbReference type="PROSITE" id="PS50948">
    <property type="entry name" value="PAN"/>
    <property type="match status" value="1"/>
</dbReference>
<dbReference type="PROSITE" id="PS50011">
    <property type="entry name" value="PROTEIN_KINASE_DOM"/>
    <property type="match status" value="1"/>
</dbReference>
<dbReference type="Pfam" id="PF01453">
    <property type="entry name" value="B_lectin"/>
    <property type="match status" value="1"/>
</dbReference>
<dbReference type="Proteomes" id="UP000326396">
    <property type="component" value="Linkage Group LG1"/>
</dbReference>
<evidence type="ECO:0000259" key="6">
    <source>
        <dbReference type="PROSITE" id="PS50011"/>
    </source>
</evidence>
<feature type="transmembrane region" description="Helical" evidence="4">
    <location>
        <begin position="339"/>
        <end position="362"/>
    </location>
</feature>
<keyword evidence="3" id="KW-0067">ATP-binding</keyword>
<keyword evidence="4" id="KW-0472">Membrane</keyword>
<dbReference type="AlphaFoldDB" id="A0A5N6Q585"/>
<dbReference type="OrthoDB" id="643280at2759"/>
<reference evidence="9 10" key="1">
    <citation type="submission" date="2019-05" db="EMBL/GenBank/DDBJ databases">
        <title>Mikania micrantha, genome provides insights into the molecular mechanism of rapid growth.</title>
        <authorList>
            <person name="Liu B."/>
        </authorList>
    </citation>
    <scope>NUCLEOTIDE SEQUENCE [LARGE SCALE GENOMIC DNA]</scope>
    <source>
        <strain evidence="9">NLD-2019</strain>
        <tissue evidence="9">Leaf</tissue>
    </source>
</reference>
<dbReference type="SUPFAM" id="SSF51110">
    <property type="entry name" value="alpha-D-mannose-specific plant lectins"/>
    <property type="match status" value="1"/>
</dbReference>
<feature type="chain" id="PRO_5024400215" description="Bulb-type lectin domain-containing protein" evidence="5">
    <location>
        <begin position="16"/>
        <end position="570"/>
    </location>
</feature>
<gene>
    <name evidence="9" type="ORF">E3N88_02134</name>
</gene>
<dbReference type="SUPFAM" id="SSF56112">
    <property type="entry name" value="Protein kinase-like (PK-like)"/>
    <property type="match status" value="1"/>
</dbReference>
<dbReference type="EMBL" id="SZYD01000001">
    <property type="protein sequence ID" value="KAD7478998.1"/>
    <property type="molecule type" value="Genomic_DNA"/>
</dbReference>
<dbReference type="SMART" id="SM00108">
    <property type="entry name" value="B_lectin"/>
    <property type="match status" value="1"/>
</dbReference>
<dbReference type="InterPro" id="IPR001245">
    <property type="entry name" value="Ser-Thr/Tyr_kinase_cat_dom"/>
</dbReference>
<dbReference type="PROSITE" id="PS50927">
    <property type="entry name" value="BULB_LECTIN"/>
    <property type="match status" value="1"/>
</dbReference>